<dbReference type="HAMAP" id="MF_00110">
    <property type="entry name" value="DHQ_synthase"/>
    <property type="match status" value="1"/>
</dbReference>
<dbReference type="GO" id="GO:0003856">
    <property type="term" value="F:3-dehydroquinate synthase activity"/>
    <property type="evidence" value="ECO:0007669"/>
    <property type="project" value="UniProtKB-UniRule"/>
</dbReference>
<evidence type="ECO:0000256" key="4">
    <source>
        <dbReference type="ARBA" id="ARBA00003485"/>
    </source>
</evidence>
<dbReference type="STRING" id="48467.SAMN02745166_04154"/>
<comment type="function">
    <text evidence="4 19">Catalyzes the conversion of 3-deoxy-D-arabino-heptulosonate 7-phosphate (DAHP) to dehydroquinate (DHQ).</text>
</comment>
<dbReference type="Gene3D" id="1.20.1090.10">
    <property type="entry name" value="Dehydroquinate synthase-like - alpha domain"/>
    <property type="match status" value="1"/>
</dbReference>
<evidence type="ECO:0000256" key="19">
    <source>
        <dbReference type="HAMAP-Rule" id="MF_00110"/>
    </source>
</evidence>
<dbReference type="OrthoDB" id="9806583at2"/>
<evidence type="ECO:0000256" key="9">
    <source>
        <dbReference type="ARBA" id="ARBA00017684"/>
    </source>
</evidence>
<dbReference type="GO" id="GO:0009073">
    <property type="term" value="P:aromatic amino acid family biosynthetic process"/>
    <property type="evidence" value="ECO:0007669"/>
    <property type="project" value="UniProtKB-KW"/>
</dbReference>
<evidence type="ECO:0000256" key="16">
    <source>
        <dbReference type="ARBA" id="ARBA00023141"/>
    </source>
</evidence>
<evidence type="ECO:0000256" key="10">
    <source>
        <dbReference type="ARBA" id="ARBA00022490"/>
    </source>
</evidence>
<dbReference type="AlphaFoldDB" id="A0A1T4YSX6"/>
<keyword evidence="10 19" id="KW-0963">Cytoplasm</keyword>
<feature type="binding site" evidence="19">
    <location>
        <begin position="115"/>
        <end position="119"/>
    </location>
    <ligand>
        <name>NAD(+)</name>
        <dbReference type="ChEBI" id="CHEBI:57540"/>
    </ligand>
</feature>
<keyword evidence="23" id="KW-1185">Reference proteome</keyword>
<dbReference type="Proteomes" id="UP000190774">
    <property type="component" value="Unassembled WGS sequence"/>
</dbReference>
<dbReference type="EC" id="4.2.3.4" evidence="8 19"/>
<keyword evidence="13 19" id="KW-0547">Nucleotide-binding</keyword>
<dbReference type="GO" id="GO:0008652">
    <property type="term" value="P:amino acid biosynthetic process"/>
    <property type="evidence" value="ECO:0007669"/>
    <property type="project" value="UniProtKB-KW"/>
</dbReference>
<gene>
    <name evidence="19" type="primary">aroB</name>
    <name evidence="22" type="ORF">SAMN02745166_04154</name>
</gene>
<sequence length="370" mass="39370">MSDLATSHTVPVNLGARSYTVQVGRGLLSGIGAAVMTLEKLRGRKSCAVITDSNVAPLYAETVLQSLRAAGKEAHLITVPAGEASKSLLVAQDVCGEMVRAGLDRKSFVVALGGGVIGDLGGFCASIFQRGIPYVQVPTTVLSQVDSSVGGKTGVNLPDAKNMVGAFHQPVHVIADIATLDSLHKREWNEGFAEIIKHACIRDASMLEAIDAVADDEGDLTDLIRRNIAIKAAVVEADEYETLGLRALLNFGHTLGHAIEAAAGYGSLLHGEAISLGLRAALWLSEQVSGLSQAESQRVIALLQKFDLPVQLPEGFDTGELLRITRMDKKFETGKIRFVLLPHIGDAFVSKEVTEAHLIQALDELRKPVA</sequence>
<dbReference type="SUPFAM" id="SSF56796">
    <property type="entry name" value="Dehydroquinate synthase-like"/>
    <property type="match status" value="1"/>
</dbReference>
<dbReference type="PANTHER" id="PTHR43622">
    <property type="entry name" value="3-DEHYDROQUINATE SYNTHASE"/>
    <property type="match status" value="1"/>
</dbReference>
<keyword evidence="16 19" id="KW-0057">Aromatic amino acid biosynthesis</keyword>
<dbReference type="FunFam" id="3.40.50.1970:FF:000007">
    <property type="entry name" value="Pentafunctional AROM polypeptide"/>
    <property type="match status" value="1"/>
</dbReference>
<evidence type="ECO:0000256" key="1">
    <source>
        <dbReference type="ARBA" id="ARBA00001393"/>
    </source>
</evidence>
<comment type="cofactor">
    <cofactor evidence="19">
        <name>Co(2+)</name>
        <dbReference type="ChEBI" id="CHEBI:48828"/>
    </cofactor>
    <cofactor evidence="19">
        <name>Zn(2+)</name>
        <dbReference type="ChEBI" id="CHEBI:29105"/>
    </cofactor>
    <text evidence="19">Binds 1 divalent metal cation per subunit. Can use either Co(2+) or Zn(2+).</text>
</comment>
<dbReference type="GO" id="GO:0046872">
    <property type="term" value="F:metal ion binding"/>
    <property type="evidence" value="ECO:0007669"/>
    <property type="project" value="UniProtKB-KW"/>
</dbReference>
<feature type="binding site" evidence="19">
    <location>
        <begin position="139"/>
        <end position="140"/>
    </location>
    <ligand>
        <name>NAD(+)</name>
        <dbReference type="ChEBI" id="CHEBI:57540"/>
    </ligand>
</feature>
<keyword evidence="12 19" id="KW-0479">Metal-binding</keyword>
<reference evidence="23" key="1">
    <citation type="submission" date="2017-02" db="EMBL/GenBank/DDBJ databases">
        <authorList>
            <person name="Varghese N."/>
            <person name="Submissions S."/>
        </authorList>
    </citation>
    <scope>NUCLEOTIDE SEQUENCE [LARGE SCALE GENOMIC DNA]</scope>
    <source>
        <strain evidence="23">ATCC 700200</strain>
    </source>
</reference>
<feature type="binding site" evidence="19">
    <location>
        <position position="161"/>
    </location>
    <ligand>
        <name>NAD(+)</name>
        <dbReference type="ChEBI" id="CHEBI:57540"/>
    </ligand>
</feature>
<evidence type="ECO:0000256" key="18">
    <source>
        <dbReference type="ARBA" id="ARBA00023285"/>
    </source>
</evidence>
<dbReference type="PIRSF" id="PIRSF001455">
    <property type="entry name" value="DHQ_synth"/>
    <property type="match status" value="1"/>
</dbReference>
<dbReference type="GO" id="GO:0009423">
    <property type="term" value="P:chorismate biosynthetic process"/>
    <property type="evidence" value="ECO:0007669"/>
    <property type="project" value="UniProtKB-UniRule"/>
</dbReference>
<proteinExistence type="inferred from homology"/>
<dbReference type="Gene3D" id="3.40.50.1970">
    <property type="match status" value="1"/>
</dbReference>
<comment type="similarity">
    <text evidence="7 19">Belongs to the sugar phosphate cyclases superfamily. Dehydroquinate synthase family.</text>
</comment>
<dbReference type="UniPathway" id="UPA00053">
    <property type="reaction ID" value="UER00085"/>
</dbReference>
<evidence type="ECO:0000256" key="6">
    <source>
        <dbReference type="ARBA" id="ARBA00004661"/>
    </source>
</evidence>
<feature type="binding site" evidence="19">
    <location>
        <position position="270"/>
    </location>
    <ligand>
        <name>Zn(2+)</name>
        <dbReference type="ChEBI" id="CHEBI:29105"/>
    </ligand>
</feature>
<keyword evidence="17 19" id="KW-0456">Lyase</keyword>
<dbReference type="InterPro" id="IPR056179">
    <property type="entry name" value="DHQS_C"/>
</dbReference>
<dbReference type="CDD" id="cd08195">
    <property type="entry name" value="DHQS"/>
    <property type="match status" value="1"/>
</dbReference>
<dbReference type="NCBIfam" id="TIGR01357">
    <property type="entry name" value="aroB"/>
    <property type="match status" value="1"/>
</dbReference>
<evidence type="ECO:0000259" key="21">
    <source>
        <dbReference type="Pfam" id="PF24621"/>
    </source>
</evidence>
<evidence type="ECO:0000256" key="8">
    <source>
        <dbReference type="ARBA" id="ARBA00013031"/>
    </source>
</evidence>
<dbReference type="GO" id="GO:0000166">
    <property type="term" value="F:nucleotide binding"/>
    <property type="evidence" value="ECO:0007669"/>
    <property type="project" value="UniProtKB-KW"/>
</dbReference>
<protein>
    <recommendedName>
        <fullName evidence="9 19">3-dehydroquinate synthase</fullName>
        <shortName evidence="19">DHQS</shortName>
        <ecNumber evidence="8 19">4.2.3.4</ecNumber>
    </recommendedName>
</protein>
<organism evidence="22 23">
    <name type="scientific">Prosthecobacter debontii</name>
    <dbReference type="NCBI Taxonomy" id="48467"/>
    <lineage>
        <taxon>Bacteria</taxon>
        <taxon>Pseudomonadati</taxon>
        <taxon>Verrucomicrobiota</taxon>
        <taxon>Verrucomicrobiia</taxon>
        <taxon>Verrucomicrobiales</taxon>
        <taxon>Verrucomicrobiaceae</taxon>
        <taxon>Prosthecobacter</taxon>
    </lineage>
</organism>
<evidence type="ECO:0000256" key="2">
    <source>
        <dbReference type="ARBA" id="ARBA00001911"/>
    </source>
</evidence>
<comment type="catalytic activity">
    <reaction evidence="1 19">
        <text>7-phospho-2-dehydro-3-deoxy-D-arabino-heptonate = 3-dehydroquinate + phosphate</text>
        <dbReference type="Rhea" id="RHEA:21968"/>
        <dbReference type="ChEBI" id="CHEBI:32364"/>
        <dbReference type="ChEBI" id="CHEBI:43474"/>
        <dbReference type="ChEBI" id="CHEBI:58394"/>
        <dbReference type="EC" id="4.2.3.4"/>
    </reaction>
</comment>
<dbReference type="Pfam" id="PF01761">
    <property type="entry name" value="DHQ_synthase"/>
    <property type="match status" value="1"/>
</dbReference>
<evidence type="ECO:0000256" key="3">
    <source>
        <dbReference type="ARBA" id="ARBA00001947"/>
    </source>
</evidence>
<evidence type="ECO:0000256" key="12">
    <source>
        <dbReference type="ARBA" id="ARBA00022723"/>
    </source>
</evidence>
<feature type="binding site" evidence="19">
    <location>
        <position position="194"/>
    </location>
    <ligand>
        <name>Zn(2+)</name>
        <dbReference type="ChEBI" id="CHEBI:29105"/>
    </ligand>
</feature>
<feature type="domain" description="3-dehydroquinate synthase C-terminal" evidence="21">
    <location>
        <begin position="191"/>
        <end position="330"/>
    </location>
</feature>
<dbReference type="PANTHER" id="PTHR43622:SF7">
    <property type="entry name" value="3-DEHYDROQUINATE SYNTHASE, CHLOROPLASTIC"/>
    <property type="match status" value="1"/>
</dbReference>
<feature type="domain" description="3-dehydroquinate synthase N-terminal" evidence="20">
    <location>
        <begin position="77"/>
        <end position="189"/>
    </location>
</feature>
<comment type="subcellular location">
    <subcellularLocation>
        <location evidence="5 19">Cytoplasm</location>
    </subcellularLocation>
</comment>
<dbReference type="InterPro" id="IPR016037">
    <property type="entry name" value="DHQ_synth_AroB"/>
</dbReference>
<keyword evidence="11 19" id="KW-0028">Amino-acid biosynthesis</keyword>
<dbReference type="InterPro" id="IPR030963">
    <property type="entry name" value="DHQ_synth_fam"/>
</dbReference>
<evidence type="ECO:0000256" key="7">
    <source>
        <dbReference type="ARBA" id="ARBA00005412"/>
    </source>
</evidence>
<name>A0A1T4YSX6_9BACT</name>
<evidence type="ECO:0000256" key="17">
    <source>
        <dbReference type="ARBA" id="ARBA00023239"/>
    </source>
</evidence>
<accession>A0A1T4YSX6</accession>
<comment type="caution">
    <text evidence="19">Lacks conserved residue(s) required for the propagation of feature annotation.</text>
</comment>
<evidence type="ECO:0000313" key="22">
    <source>
        <dbReference type="EMBL" id="SKB04924.1"/>
    </source>
</evidence>
<comment type="cofactor">
    <cofactor evidence="3">
        <name>Zn(2+)</name>
        <dbReference type="ChEBI" id="CHEBI:29105"/>
    </cofactor>
</comment>
<evidence type="ECO:0000259" key="20">
    <source>
        <dbReference type="Pfam" id="PF01761"/>
    </source>
</evidence>
<comment type="cofactor">
    <cofactor evidence="2 19">
        <name>NAD(+)</name>
        <dbReference type="ChEBI" id="CHEBI:57540"/>
    </cofactor>
</comment>
<dbReference type="RefSeq" id="WP_078815307.1">
    <property type="nucleotide sequence ID" value="NZ_FUYE01000017.1"/>
</dbReference>
<evidence type="ECO:0000256" key="5">
    <source>
        <dbReference type="ARBA" id="ARBA00004496"/>
    </source>
</evidence>
<dbReference type="GO" id="GO:0005737">
    <property type="term" value="C:cytoplasm"/>
    <property type="evidence" value="ECO:0007669"/>
    <property type="project" value="UniProtKB-SubCell"/>
</dbReference>
<feature type="binding site" evidence="19">
    <location>
        <position position="253"/>
    </location>
    <ligand>
        <name>Zn(2+)</name>
        <dbReference type="ChEBI" id="CHEBI:29105"/>
    </ligand>
</feature>
<dbReference type="InterPro" id="IPR050071">
    <property type="entry name" value="Dehydroquinate_synthase"/>
</dbReference>
<evidence type="ECO:0000313" key="23">
    <source>
        <dbReference type="Proteomes" id="UP000190774"/>
    </source>
</evidence>
<evidence type="ECO:0000256" key="15">
    <source>
        <dbReference type="ARBA" id="ARBA00023027"/>
    </source>
</evidence>
<dbReference type="EMBL" id="FUYE01000017">
    <property type="protein sequence ID" value="SKB04924.1"/>
    <property type="molecule type" value="Genomic_DNA"/>
</dbReference>
<keyword evidence="15 19" id="KW-0520">NAD</keyword>
<keyword evidence="18 19" id="KW-0170">Cobalt</keyword>
<evidence type="ECO:0000256" key="14">
    <source>
        <dbReference type="ARBA" id="ARBA00022833"/>
    </source>
</evidence>
<dbReference type="InterPro" id="IPR030960">
    <property type="entry name" value="DHQS/DOIS_N"/>
</dbReference>
<comment type="pathway">
    <text evidence="6 19">Metabolic intermediate biosynthesis; chorismate biosynthesis; chorismate from D-erythrose 4-phosphate and phosphoenolpyruvate: step 2/7.</text>
</comment>
<feature type="binding site" evidence="19">
    <location>
        <position position="152"/>
    </location>
    <ligand>
        <name>NAD(+)</name>
        <dbReference type="ChEBI" id="CHEBI:57540"/>
    </ligand>
</feature>
<evidence type="ECO:0000256" key="11">
    <source>
        <dbReference type="ARBA" id="ARBA00022605"/>
    </source>
</evidence>
<evidence type="ECO:0000256" key="13">
    <source>
        <dbReference type="ARBA" id="ARBA00022741"/>
    </source>
</evidence>
<dbReference type="Pfam" id="PF24621">
    <property type="entry name" value="DHQS_C"/>
    <property type="match status" value="1"/>
</dbReference>
<keyword evidence="14 19" id="KW-0862">Zinc</keyword>